<dbReference type="PANTHER" id="PTHR24036:SF5">
    <property type="entry name" value="THROMBOMODULIN"/>
    <property type="match status" value="1"/>
</dbReference>
<organism evidence="6">
    <name type="scientific">Enterobius vermicularis</name>
    <name type="common">Human pinworm</name>
    <dbReference type="NCBI Taxonomy" id="51028"/>
    <lineage>
        <taxon>Eukaryota</taxon>
        <taxon>Metazoa</taxon>
        <taxon>Ecdysozoa</taxon>
        <taxon>Nematoda</taxon>
        <taxon>Chromadorea</taxon>
        <taxon>Rhabditida</taxon>
        <taxon>Spirurina</taxon>
        <taxon>Oxyuridomorpha</taxon>
        <taxon>Oxyuroidea</taxon>
        <taxon>Oxyuridae</taxon>
        <taxon>Enterobius</taxon>
    </lineage>
</organism>
<dbReference type="Pfam" id="PF10517">
    <property type="entry name" value="DM13"/>
    <property type="match status" value="1"/>
</dbReference>
<dbReference type="AlphaFoldDB" id="A0A0N4VKM4"/>
<dbReference type="InterPro" id="IPR019545">
    <property type="entry name" value="DM13_domain"/>
</dbReference>
<keyword evidence="1" id="KW-0677">Repeat</keyword>
<evidence type="ECO:0000256" key="1">
    <source>
        <dbReference type="ARBA" id="ARBA00022737"/>
    </source>
</evidence>
<dbReference type="PANTHER" id="PTHR24036">
    <property type="entry name" value="SKELETOR-RELATED"/>
    <property type="match status" value="1"/>
</dbReference>
<sequence>MPHYSRLLPVPSTLPISPQSANIANSIFAQSQLRQAPLPAIGTDITNAGNNLATFLSSEHVVEDISKIARNLLSLPGSNQQELFSALTSAITGNKALLPTGNAIADTPVIQPSNILNTKELFSTLAEKEILATNSSTLTDKDVEKALKNFPEEERALLQAAIQSGELETGSVLTAINGSSNSTTASLKQHENRLLEWIQQNRPRPSANVKNPATIPSDKLPFYGKYCGSFVDQSTSKKHYDLAGAVWAVDNHRFIISKFHFVPGSLLTENVTFWAGPANITGNASADMTPNANGFYLEPQPIDIMTFLTKPIQKIEAKIRKPVTSETTSPLDSQDFTVKNTVKRAKRDQFTEFYEEPAFSFMQEVPTEAHQGGSDGKTVRLVAEDGILETANYSSLFANKTFVSDDQPKNDILDNKTEFSQDTTSNNIPSTTGTAATTTNNTAIGTTSTETAVTAATTTKHHDSPTTIATESKTTQTITESTKPATVPTDADTSVTATVSIPATEVTAVPSMQLYSPSAEDSAVKAEKSDTITPLGWYAGFQPLLLTLPETKWLKSVYWLAIRDHKRQRTVASVLIPNGPAFKIPAVVLLRPLSSNGVCTVTSGPIKVLDIKTIEISDLTFRCDGVAAWFMIGKDILPNESGNIVPIYNRQANTFDCDSLPHYDNQTVTLRLPGAHDIKDVFWFSIFSMKQGVSLSHIYLPYNDMQLPPDLNGIAVSFSSV</sequence>
<dbReference type="InterPro" id="IPR052126">
    <property type="entry name" value="Spindle_Org/Thrombomodulin"/>
</dbReference>
<evidence type="ECO:0000313" key="5">
    <source>
        <dbReference type="Proteomes" id="UP000274131"/>
    </source>
</evidence>
<keyword evidence="5" id="KW-1185">Reference proteome</keyword>
<dbReference type="PROSITE" id="PS51549">
    <property type="entry name" value="DM13"/>
    <property type="match status" value="1"/>
</dbReference>
<evidence type="ECO:0000259" key="3">
    <source>
        <dbReference type="PROSITE" id="PS51549"/>
    </source>
</evidence>
<feature type="domain" description="DM13" evidence="3">
    <location>
        <begin position="587"/>
        <end position="701"/>
    </location>
</feature>
<evidence type="ECO:0000313" key="4">
    <source>
        <dbReference type="EMBL" id="VDD95969.1"/>
    </source>
</evidence>
<proteinExistence type="predicted"/>
<feature type="region of interest" description="Disordered" evidence="2">
    <location>
        <begin position="457"/>
        <end position="491"/>
    </location>
</feature>
<protein>
    <submittedName>
        <fullName evidence="6">DM13 domain-containing protein</fullName>
    </submittedName>
</protein>
<evidence type="ECO:0000256" key="2">
    <source>
        <dbReference type="SAM" id="MobiDB-lite"/>
    </source>
</evidence>
<name>A0A0N4VKM4_ENTVE</name>
<dbReference type="WBParaSite" id="EVEC_0001141201-mRNA-1">
    <property type="protein sequence ID" value="EVEC_0001141201-mRNA-1"/>
    <property type="gene ID" value="EVEC_0001141201"/>
</dbReference>
<dbReference type="EMBL" id="UXUI01011128">
    <property type="protein sequence ID" value="VDD95969.1"/>
    <property type="molecule type" value="Genomic_DNA"/>
</dbReference>
<reference evidence="6" key="1">
    <citation type="submission" date="2017-02" db="UniProtKB">
        <authorList>
            <consortium name="WormBaseParasite"/>
        </authorList>
    </citation>
    <scope>IDENTIFICATION</scope>
</reference>
<feature type="compositionally biased region" description="Polar residues" evidence="2">
    <location>
        <begin position="420"/>
        <end position="430"/>
    </location>
</feature>
<reference evidence="4 5" key="2">
    <citation type="submission" date="2018-10" db="EMBL/GenBank/DDBJ databases">
        <authorList>
            <consortium name="Pathogen Informatics"/>
        </authorList>
    </citation>
    <scope>NUCLEOTIDE SEQUENCE [LARGE SCALE GENOMIC DNA]</scope>
</reference>
<dbReference type="SMART" id="SM00686">
    <property type="entry name" value="DM13"/>
    <property type="match status" value="1"/>
</dbReference>
<gene>
    <name evidence="4" type="ORF">EVEC_LOCUS10720</name>
</gene>
<dbReference type="OrthoDB" id="5854379at2759"/>
<feature type="region of interest" description="Disordered" evidence="2">
    <location>
        <begin position="420"/>
        <end position="441"/>
    </location>
</feature>
<dbReference type="Proteomes" id="UP000274131">
    <property type="component" value="Unassembled WGS sequence"/>
</dbReference>
<feature type="compositionally biased region" description="Polar residues" evidence="2">
    <location>
        <begin position="465"/>
        <end position="484"/>
    </location>
</feature>
<feature type="compositionally biased region" description="Low complexity" evidence="2">
    <location>
        <begin position="431"/>
        <end position="441"/>
    </location>
</feature>
<evidence type="ECO:0000313" key="6">
    <source>
        <dbReference type="WBParaSite" id="EVEC_0001141201-mRNA-1"/>
    </source>
</evidence>
<accession>A0A0N4VKM4</accession>